<dbReference type="PANTHER" id="PTHR43669">
    <property type="entry name" value="5-KETO-D-GLUCONATE 5-REDUCTASE"/>
    <property type="match status" value="1"/>
</dbReference>
<dbReference type="InterPro" id="IPR036291">
    <property type="entry name" value="NAD(P)-bd_dom_sf"/>
</dbReference>
<dbReference type="InterPro" id="IPR002347">
    <property type="entry name" value="SDR_fam"/>
</dbReference>
<dbReference type="EMBL" id="KV875112">
    <property type="protein sequence ID" value="OIW22620.1"/>
    <property type="molecule type" value="Genomic_DNA"/>
</dbReference>
<dbReference type="AlphaFoldDB" id="A0A1J7J0F6"/>
<dbReference type="GO" id="GO:0016491">
    <property type="term" value="F:oxidoreductase activity"/>
    <property type="evidence" value="ECO:0007669"/>
    <property type="project" value="UniProtKB-KW"/>
</dbReference>
<gene>
    <name evidence="3" type="ORF">CONLIGDRAFT_638230</name>
</gene>
<evidence type="ECO:0000313" key="4">
    <source>
        <dbReference type="Proteomes" id="UP000182658"/>
    </source>
</evidence>
<accession>A0A1J7J0F6</accession>
<evidence type="ECO:0000313" key="3">
    <source>
        <dbReference type="EMBL" id="OIW22620.1"/>
    </source>
</evidence>
<dbReference type="SUPFAM" id="SSF51735">
    <property type="entry name" value="NAD(P)-binding Rossmann-fold domains"/>
    <property type="match status" value="1"/>
</dbReference>
<name>A0A1J7J0F6_9PEZI</name>
<dbReference type="InParanoid" id="A0A1J7J0F6"/>
<keyword evidence="2" id="KW-0560">Oxidoreductase</keyword>
<evidence type="ECO:0000256" key="2">
    <source>
        <dbReference type="ARBA" id="ARBA00023002"/>
    </source>
</evidence>
<evidence type="ECO:0000256" key="1">
    <source>
        <dbReference type="ARBA" id="ARBA00006484"/>
    </source>
</evidence>
<reference evidence="3 4" key="1">
    <citation type="submission" date="2016-10" db="EMBL/GenBank/DDBJ databases">
        <title>Draft genome sequence of Coniochaeta ligniaria NRRL30616, a lignocellulolytic fungus for bioabatement of inhibitors in plant biomass hydrolysates.</title>
        <authorList>
            <consortium name="DOE Joint Genome Institute"/>
            <person name="Jimenez D.J."/>
            <person name="Hector R.E."/>
            <person name="Riley R."/>
            <person name="Sun H."/>
            <person name="Grigoriev I.V."/>
            <person name="Van Elsas J.D."/>
            <person name="Nichols N.N."/>
        </authorList>
    </citation>
    <scope>NUCLEOTIDE SEQUENCE [LARGE SCALE GENOMIC DNA]</scope>
    <source>
        <strain evidence="3 4">NRRL 30616</strain>
    </source>
</reference>
<proteinExistence type="inferred from homology"/>
<dbReference type="STRING" id="1408157.A0A1J7J0F6"/>
<comment type="similarity">
    <text evidence="1">Belongs to the short-chain dehydrogenases/reductases (SDR) family.</text>
</comment>
<organism evidence="3 4">
    <name type="scientific">Coniochaeta ligniaria NRRL 30616</name>
    <dbReference type="NCBI Taxonomy" id="1408157"/>
    <lineage>
        <taxon>Eukaryota</taxon>
        <taxon>Fungi</taxon>
        <taxon>Dikarya</taxon>
        <taxon>Ascomycota</taxon>
        <taxon>Pezizomycotina</taxon>
        <taxon>Sordariomycetes</taxon>
        <taxon>Sordariomycetidae</taxon>
        <taxon>Coniochaetales</taxon>
        <taxon>Coniochaetaceae</taxon>
        <taxon>Coniochaeta</taxon>
    </lineage>
</organism>
<dbReference type="OrthoDB" id="10254221at2759"/>
<dbReference type="Pfam" id="PF00106">
    <property type="entry name" value="adh_short"/>
    <property type="match status" value="1"/>
</dbReference>
<dbReference type="Proteomes" id="UP000182658">
    <property type="component" value="Unassembled WGS sequence"/>
</dbReference>
<protein>
    <submittedName>
        <fullName evidence="3">NAD(P)-binding protein</fullName>
    </submittedName>
</protein>
<dbReference type="Gene3D" id="3.40.50.720">
    <property type="entry name" value="NAD(P)-binding Rossmann-like Domain"/>
    <property type="match status" value="1"/>
</dbReference>
<sequence>METVLVVGATGNIGVSAVKGALNSHRKVLAIVRNQQSADKLLRHLGSLASDQVTCIEADILSDSGVRGVVDQVRAGELPPFQHVYSCVGGEYTTTPLKEITTRQLRYNFSTSFEANFFAYRDTIDYLLEQGHPASTWTICTGAQGDIAAYPVPAMPQGALFSMATAACRENANTNVRFNEVYLAFRVEVDEDAAQHGVTSASEFASVYEQLLGRPDIRSSRVRVDSIGDLKELKFEKKF</sequence>
<keyword evidence="4" id="KW-1185">Reference proteome</keyword>
<dbReference type="PANTHER" id="PTHR43669:SF3">
    <property type="entry name" value="ALCOHOL DEHYDROGENASE, PUTATIVE (AFU_ORTHOLOGUE AFUA_3G03445)-RELATED"/>
    <property type="match status" value="1"/>
</dbReference>